<evidence type="ECO:0000256" key="4">
    <source>
        <dbReference type="ARBA" id="ARBA00022475"/>
    </source>
</evidence>
<evidence type="ECO:0000256" key="13">
    <source>
        <dbReference type="PIRNR" id="PIRNR006446"/>
    </source>
</evidence>
<feature type="transmembrane region" description="Helical" evidence="13">
    <location>
        <begin position="472"/>
        <end position="495"/>
    </location>
</feature>
<dbReference type="Pfam" id="PF01654">
    <property type="entry name" value="Cyt_bd_oxida_I"/>
    <property type="match status" value="1"/>
</dbReference>
<dbReference type="GO" id="GO:0020037">
    <property type="term" value="F:heme binding"/>
    <property type="evidence" value="ECO:0007669"/>
    <property type="project" value="TreeGrafter"/>
</dbReference>
<dbReference type="PIRSF" id="PIRSF006446">
    <property type="entry name" value="Cyt_quinol_oxidase_1"/>
    <property type="match status" value="1"/>
</dbReference>
<evidence type="ECO:0000256" key="8">
    <source>
        <dbReference type="ARBA" id="ARBA00022723"/>
    </source>
</evidence>
<evidence type="ECO:0000256" key="11">
    <source>
        <dbReference type="ARBA" id="ARBA00023004"/>
    </source>
</evidence>
<dbReference type="OrthoDB" id="9807042at2"/>
<keyword evidence="7 13" id="KW-0812">Transmembrane</keyword>
<evidence type="ECO:0000256" key="6">
    <source>
        <dbReference type="ARBA" id="ARBA00022617"/>
    </source>
</evidence>
<feature type="transmembrane region" description="Helical" evidence="13">
    <location>
        <begin position="389"/>
        <end position="410"/>
    </location>
</feature>
<accession>A0A5C8ZB19</accession>
<evidence type="ECO:0000256" key="12">
    <source>
        <dbReference type="ARBA" id="ARBA00023136"/>
    </source>
</evidence>
<dbReference type="GO" id="GO:0019646">
    <property type="term" value="P:aerobic electron transport chain"/>
    <property type="evidence" value="ECO:0007669"/>
    <property type="project" value="InterPro"/>
</dbReference>
<name>A0A5C8ZB19_9GAMM</name>
<dbReference type="Proteomes" id="UP000321764">
    <property type="component" value="Unassembled WGS sequence"/>
</dbReference>
<proteinExistence type="inferred from homology"/>
<keyword evidence="3 13" id="KW-0813">Transport</keyword>
<evidence type="ECO:0000256" key="9">
    <source>
        <dbReference type="ARBA" id="ARBA00022982"/>
    </source>
</evidence>
<keyword evidence="11 13" id="KW-0408">Iron</keyword>
<keyword evidence="10 13" id="KW-1133">Transmembrane helix</keyword>
<evidence type="ECO:0000256" key="3">
    <source>
        <dbReference type="ARBA" id="ARBA00022448"/>
    </source>
</evidence>
<keyword evidence="8 13" id="KW-0479">Metal-binding</keyword>
<keyword evidence="5" id="KW-0997">Cell inner membrane</keyword>
<evidence type="ECO:0000256" key="7">
    <source>
        <dbReference type="ARBA" id="ARBA00022692"/>
    </source>
</evidence>
<feature type="transmembrane region" description="Helical" evidence="13">
    <location>
        <begin position="20"/>
        <end position="43"/>
    </location>
</feature>
<keyword evidence="6 13" id="KW-0349">Heme</keyword>
<protein>
    <submittedName>
        <fullName evidence="15">Cytochrome bd-I ubiquinol oxidase subunit CydA</fullName>
    </submittedName>
</protein>
<dbReference type="GO" id="GO:0046872">
    <property type="term" value="F:metal ion binding"/>
    <property type="evidence" value="ECO:0007669"/>
    <property type="project" value="UniProtKB-UniRule"/>
</dbReference>
<feature type="transmembrane region" description="Helical" evidence="13">
    <location>
        <begin position="55"/>
        <end position="72"/>
    </location>
</feature>
<dbReference type="PANTHER" id="PTHR30365">
    <property type="entry name" value="CYTOCHROME D UBIQUINOL OXIDASE"/>
    <property type="match status" value="1"/>
</dbReference>
<dbReference type="GO" id="GO:0070069">
    <property type="term" value="C:cytochrome complex"/>
    <property type="evidence" value="ECO:0007669"/>
    <property type="project" value="UniProtKB-UniRule"/>
</dbReference>
<evidence type="ECO:0000256" key="2">
    <source>
        <dbReference type="ARBA" id="ARBA00009819"/>
    </source>
</evidence>
<feature type="transmembrane region" description="Helical" evidence="13">
    <location>
        <begin position="191"/>
        <end position="209"/>
    </location>
</feature>
<dbReference type="GO" id="GO:0005886">
    <property type="term" value="C:plasma membrane"/>
    <property type="evidence" value="ECO:0007669"/>
    <property type="project" value="UniProtKB-SubCell"/>
</dbReference>
<evidence type="ECO:0000256" key="14">
    <source>
        <dbReference type="SAM" id="MobiDB-lite"/>
    </source>
</evidence>
<evidence type="ECO:0000256" key="5">
    <source>
        <dbReference type="ARBA" id="ARBA00022519"/>
    </source>
</evidence>
<dbReference type="InterPro" id="IPR002585">
    <property type="entry name" value="Cyt-d_ubiquinol_oxidase_su_1"/>
</dbReference>
<feature type="transmembrane region" description="Helical" evidence="13">
    <location>
        <begin position="422"/>
        <end position="445"/>
    </location>
</feature>
<evidence type="ECO:0000313" key="16">
    <source>
        <dbReference type="Proteomes" id="UP000321764"/>
    </source>
</evidence>
<evidence type="ECO:0000256" key="1">
    <source>
        <dbReference type="ARBA" id="ARBA00004429"/>
    </source>
</evidence>
<dbReference type="RefSeq" id="WP_147713399.1">
    <property type="nucleotide sequence ID" value="NZ_VKAD01000001.1"/>
</dbReference>
<evidence type="ECO:0000256" key="10">
    <source>
        <dbReference type="ARBA" id="ARBA00022989"/>
    </source>
</evidence>
<dbReference type="EMBL" id="VKAD01000001">
    <property type="protein sequence ID" value="TXR54000.1"/>
    <property type="molecule type" value="Genomic_DNA"/>
</dbReference>
<reference evidence="15 16" key="1">
    <citation type="submission" date="2019-07" db="EMBL/GenBank/DDBJ databases">
        <title>Reinekea sp. strain SSH23 genome sequencing and assembly.</title>
        <authorList>
            <person name="Kim I."/>
        </authorList>
    </citation>
    <scope>NUCLEOTIDE SEQUENCE [LARGE SCALE GENOMIC DNA]</scope>
    <source>
        <strain evidence="15 16">SSH23</strain>
    </source>
</reference>
<keyword evidence="4 13" id="KW-1003">Cell membrane</keyword>
<comment type="similarity">
    <text evidence="2 13">Belongs to the cytochrome ubiquinol oxidase subunit 1 family.</text>
</comment>
<feature type="transmembrane region" description="Helical" evidence="13">
    <location>
        <begin position="129"/>
        <end position="151"/>
    </location>
</feature>
<comment type="subcellular location">
    <subcellularLocation>
        <location evidence="1">Cell inner membrane</location>
        <topology evidence="1">Multi-pass membrane protein</topology>
    </subcellularLocation>
</comment>
<keyword evidence="12 13" id="KW-0472">Membrane</keyword>
<comment type="caution">
    <text evidence="15">The sequence shown here is derived from an EMBL/GenBank/DDBJ whole genome shotgun (WGS) entry which is preliminary data.</text>
</comment>
<dbReference type="GO" id="GO:0009055">
    <property type="term" value="F:electron transfer activity"/>
    <property type="evidence" value="ECO:0007669"/>
    <property type="project" value="UniProtKB-UniRule"/>
</dbReference>
<dbReference type="AlphaFoldDB" id="A0A5C8ZB19"/>
<organism evidence="15 16">
    <name type="scientific">Reinekea thalattae</name>
    <dbReference type="NCBI Taxonomy" id="2593301"/>
    <lineage>
        <taxon>Bacteria</taxon>
        <taxon>Pseudomonadati</taxon>
        <taxon>Pseudomonadota</taxon>
        <taxon>Gammaproteobacteria</taxon>
        <taxon>Oceanospirillales</taxon>
        <taxon>Saccharospirillaceae</taxon>
        <taxon>Reinekea</taxon>
    </lineage>
</organism>
<gene>
    <name evidence="15" type="ORF">FME95_05490</name>
</gene>
<keyword evidence="16" id="KW-1185">Reference proteome</keyword>
<evidence type="ECO:0000313" key="15">
    <source>
        <dbReference type="EMBL" id="TXR54000.1"/>
    </source>
</evidence>
<dbReference type="GO" id="GO:0016682">
    <property type="term" value="F:oxidoreductase activity, acting on diphenols and related substances as donors, oxygen as acceptor"/>
    <property type="evidence" value="ECO:0007669"/>
    <property type="project" value="TreeGrafter"/>
</dbReference>
<dbReference type="PANTHER" id="PTHR30365:SF0">
    <property type="entry name" value="CYTOCHROME BD-I UBIQUINOL OXIDASE SUBUNIT 1"/>
    <property type="match status" value="1"/>
</dbReference>
<keyword evidence="9 13" id="KW-0249">Electron transport</keyword>
<feature type="transmembrane region" description="Helical" evidence="13">
    <location>
        <begin position="92"/>
        <end position="117"/>
    </location>
</feature>
<feature type="region of interest" description="Disordered" evidence="14">
    <location>
        <begin position="501"/>
        <end position="522"/>
    </location>
</feature>
<feature type="transmembrane region" description="Helical" evidence="13">
    <location>
        <begin position="221"/>
        <end position="239"/>
    </location>
</feature>
<sequence length="522" mass="58466">MSDTLLELSRFQFALTAMYHFIFIPLTLGMTFMLAIMESVYVMTQKQIYKDMTKFWGKLFGINFAIGVATGLTMEFQFGMNWSYYSHYVGDIFGAPLAIEGLMAFFLESTMVGLFFFGWDKLSQVKHLIVTWLVALGSNLSALWILIANGWMQHPVGSTLNIDTMRMEMTNFAEVILNPVAQVKFVHTVSAGYTTAAVFVLAISSYYLLKNKNVAFARRSFAIAASFGLASVISVIVLGDESGYELGDVQKVKLASIESEWDTHEPPTSFTVVGIPNQADERTDYAVKIPWMMGIIATRSVTEEVTGLKDLKEQHREAIHNGLIAYNLLDEMRADTATAEQQALFEANVEDLGYAFLLEPFTTDMSNPSDESIDRAVDYSIPKVAPLFWSFRIMVGCGVLMLAMFAYAFWISARHRIAKPRWFLKVALWSLPLPWIASEAGWFVAEYGRQPWAIAEILPVHTAVSNLAISDVVISLVGITLFYGVMFWAAMYLMIKFAKKGPGEPSETDVEVASLELPQETR</sequence>